<evidence type="ECO:0000259" key="1">
    <source>
        <dbReference type="Pfam" id="PF00483"/>
    </source>
</evidence>
<dbReference type="Pfam" id="PF22640">
    <property type="entry name" value="ManC_GMP_beta-helix"/>
    <property type="match status" value="1"/>
</dbReference>
<dbReference type="GO" id="GO:0004475">
    <property type="term" value="F:mannose-1-phosphate guanylyltransferase (GTP) activity"/>
    <property type="evidence" value="ECO:0007669"/>
    <property type="project" value="InterPro"/>
</dbReference>
<keyword evidence="4" id="KW-1185">Reference proteome</keyword>
<organism evidence="3 4">
    <name type="scientific">Paenibacillus popilliae ATCC 14706</name>
    <dbReference type="NCBI Taxonomy" id="1212764"/>
    <lineage>
        <taxon>Bacteria</taxon>
        <taxon>Bacillati</taxon>
        <taxon>Bacillota</taxon>
        <taxon>Bacilli</taxon>
        <taxon>Bacillales</taxon>
        <taxon>Paenibacillaceae</taxon>
        <taxon>Paenibacillus</taxon>
    </lineage>
</organism>
<dbReference type="PANTHER" id="PTHR46390">
    <property type="entry name" value="MANNOSE-1-PHOSPHATE GUANYLYLTRANSFERASE"/>
    <property type="match status" value="1"/>
</dbReference>
<dbReference type="PANTHER" id="PTHR46390:SF1">
    <property type="entry name" value="MANNOSE-1-PHOSPHATE GUANYLYLTRANSFERASE"/>
    <property type="match status" value="1"/>
</dbReference>
<comment type="caution">
    <text evidence="3">The sequence shown here is derived from an EMBL/GenBank/DDBJ whole genome shotgun (WGS) entry which is preliminary data.</text>
</comment>
<dbReference type="AlphaFoldDB" id="M9LCF5"/>
<dbReference type="RefSeq" id="WP_006287465.1">
    <property type="nucleotide sequence ID" value="NZ_BALG01000247.1"/>
</dbReference>
<dbReference type="EMBL" id="BALG01000247">
    <property type="protein sequence ID" value="GAC43762.1"/>
    <property type="molecule type" value="Genomic_DNA"/>
</dbReference>
<dbReference type="CDD" id="cd02509">
    <property type="entry name" value="GDP-M1P_Guanylyltransferase"/>
    <property type="match status" value="1"/>
</dbReference>
<feature type="domain" description="Nucleotidyl transferase" evidence="1">
    <location>
        <begin position="5"/>
        <end position="290"/>
    </location>
</feature>
<dbReference type="InterPro" id="IPR051161">
    <property type="entry name" value="Mannose-6P_isomerase_type2"/>
</dbReference>
<dbReference type="InterPro" id="IPR054566">
    <property type="entry name" value="ManC/GMP-like_b-helix"/>
</dbReference>
<keyword evidence="3" id="KW-0808">Transferase</keyword>
<feature type="domain" description="MannoseP isomerase/GMP-like beta-helix" evidence="2">
    <location>
        <begin position="301"/>
        <end position="352"/>
    </location>
</feature>
<gene>
    <name evidence="3" type="ORF">PPOP_3162</name>
</gene>
<accession>M9LCF5</accession>
<dbReference type="InterPro" id="IPR049577">
    <property type="entry name" value="GMPP_N"/>
</dbReference>
<keyword evidence="3" id="KW-0548">Nucleotidyltransferase</keyword>
<dbReference type="GO" id="GO:0009298">
    <property type="term" value="P:GDP-mannose biosynthetic process"/>
    <property type="evidence" value="ECO:0007669"/>
    <property type="project" value="TreeGrafter"/>
</dbReference>
<dbReference type="SUPFAM" id="SSF159283">
    <property type="entry name" value="Guanosine diphospho-D-mannose pyrophosphorylase/mannose-6-phosphate isomerase linker domain"/>
    <property type="match status" value="1"/>
</dbReference>
<dbReference type="Proteomes" id="UP000029453">
    <property type="component" value="Unassembled WGS sequence"/>
</dbReference>
<protein>
    <submittedName>
        <fullName evidence="3">Mannose-1-phosphate guanylyltransferase</fullName>
    </submittedName>
</protein>
<dbReference type="Pfam" id="PF00483">
    <property type="entry name" value="NTP_transferase"/>
    <property type="match status" value="1"/>
</dbReference>
<dbReference type="Gene3D" id="3.90.550.10">
    <property type="entry name" value="Spore Coat Polysaccharide Biosynthesis Protein SpsA, Chain A"/>
    <property type="match status" value="1"/>
</dbReference>
<reference evidence="3 4" key="1">
    <citation type="submission" date="2012-10" db="EMBL/GenBank/DDBJ databases">
        <title>Draft Genome Sequence of Paenibacillus popilliae ATCC 14706T.</title>
        <authorList>
            <person name="Iiyama K."/>
            <person name="Mori K."/>
            <person name="Mon H."/>
            <person name="Chieda Y."/>
            <person name="Lee J.M."/>
            <person name="Kusakabe T."/>
            <person name="Tashiro K."/>
            <person name="Asano S."/>
            <person name="Yasunaga-Aoki C."/>
            <person name="Shimizu S."/>
        </authorList>
    </citation>
    <scope>NUCLEOTIDE SEQUENCE [LARGE SCALE GENOMIC DNA]</scope>
    <source>
        <strain evidence="3 4">ATCC 14706</strain>
    </source>
</reference>
<dbReference type="InterPro" id="IPR029044">
    <property type="entry name" value="Nucleotide-diphossugar_trans"/>
</dbReference>
<dbReference type="InterPro" id="IPR005835">
    <property type="entry name" value="NTP_transferase_dom"/>
</dbReference>
<evidence type="ECO:0000313" key="3">
    <source>
        <dbReference type="EMBL" id="GAC43762.1"/>
    </source>
</evidence>
<dbReference type="SUPFAM" id="SSF53448">
    <property type="entry name" value="Nucleotide-diphospho-sugar transferases"/>
    <property type="match status" value="1"/>
</dbReference>
<proteinExistence type="predicted"/>
<evidence type="ECO:0000313" key="4">
    <source>
        <dbReference type="Proteomes" id="UP000029453"/>
    </source>
</evidence>
<evidence type="ECO:0000259" key="2">
    <source>
        <dbReference type="Pfam" id="PF22640"/>
    </source>
</evidence>
<name>M9LCF5_PAEPP</name>
<sequence length="361" mass="40628">MTTVKALIMAGGKGTRFWPFSRSTRPKQFLPILHPQSMLADTLQRMLHRVPLEHIHIVSLAEYVSLIREQLPSFPPEHIIVEPMAKDTAACIGLAALHMLLRDEDPVLITLPSDHYVSDPEAFHAALQTGVERAANEACVVTLGVRPTRPETGYGYIRVAPGAEPMPGLQVTAVEQFIEKPPLPLAGRIFADGRHYWNTGIFIWKASTVMHLLEQHLPKLHHILMRMKEVLMEPSPDKCILHSHYSQIENQSIDYGVIEKCNCIYMIPVHYGWDDLGNWNTLERAEPQDLSRNIIHGLHQGIDTSGCIIHGKPGQLITTIGTENLIIVGTDDVVLVCRKDRTQDIKALVARLEEQDLQRYL</sequence>